<dbReference type="SMART" id="SM00490">
    <property type="entry name" value="HELICc"/>
    <property type="match status" value="1"/>
</dbReference>
<evidence type="ECO:0000256" key="5">
    <source>
        <dbReference type="ARBA" id="ARBA00022840"/>
    </source>
</evidence>
<dbReference type="Proteomes" id="UP000053477">
    <property type="component" value="Unassembled WGS sequence"/>
</dbReference>
<evidence type="ECO:0000256" key="4">
    <source>
        <dbReference type="ARBA" id="ARBA00022806"/>
    </source>
</evidence>
<evidence type="ECO:0000256" key="6">
    <source>
        <dbReference type="ARBA" id="ARBA00047984"/>
    </source>
</evidence>
<protein>
    <recommendedName>
        <fullName evidence="1">RNA helicase</fullName>
        <ecNumber evidence="1">3.6.4.13</ecNumber>
    </recommendedName>
</protein>
<evidence type="ECO:0000256" key="2">
    <source>
        <dbReference type="ARBA" id="ARBA00022741"/>
    </source>
</evidence>
<keyword evidence="5" id="KW-0067">ATP-binding</keyword>
<dbReference type="SMART" id="SM00487">
    <property type="entry name" value="DEXDc"/>
    <property type="match status" value="1"/>
</dbReference>
<keyword evidence="4" id="KW-0347">Helicase</keyword>
<feature type="domain" description="Helicase C-terminal" evidence="9">
    <location>
        <begin position="545"/>
        <end position="701"/>
    </location>
</feature>
<keyword evidence="11" id="KW-1185">Reference proteome</keyword>
<feature type="compositionally biased region" description="Low complexity" evidence="7">
    <location>
        <begin position="606"/>
        <end position="616"/>
    </location>
</feature>
<evidence type="ECO:0000259" key="8">
    <source>
        <dbReference type="PROSITE" id="PS51192"/>
    </source>
</evidence>
<dbReference type="STRING" id="27342.A0A0H2RW39"/>
<dbReference type="OrthoDB" id="10256233at2759"/>
<feature type="region of interest" description="Disordered" evidence="7">
    <location>
        <begin position="41"/>
        <end position="147"/>
    </location>
</feature>
<dbReference type="GO" id="GO:0005524">
    <property type="term" value="F:ATP binding"/>
    <property type="evidence" value="ECO:0007669"/>
    <property type="project" value="UniProtKB-KW"/>
</dbReference>
<dbReference type="PROSITE" id="PS51194">
    <property type="entry name" value="HELICASE_CTER"/>
    <property type="match status" value="1"/>
</dbReference>
<feature type="domain" description="Helicase ATP-binding" evidence="8">
    <location>
        <begin position="206"/>
        <end position="479"/>
    </location>
</feature>
<evidence type="ECO:0000256" key="7">
    <source>
        <dbReference type="SAM" id="MobiDB-lite"/>
    </source>
</evidence>
<dbReference type="PROSITE" id="PS51192">
    <property type="entry name" value="HELICASE_ATP_BIND_1"/>
    <property type="match status" value="1"/>
</dbReference>
<feature type="compositionally biased region" description="Low complexity" evidence="7">
    <location>
        <begin position="131"/>
        <end position="143"/>
    </location>
</feature>
<dbReference type="GO" id="GO:0003676">
    <property type="term" value="F:nucleic acid binding"/>
    <property type="evidence" value="ECO:0007669"/>
    <property type="project" value="InterPro"/>
</dbReference>
<dbReference type="SUPFAM" id="SSF52540">
    <property type="entry name" value="P-loop containing nucleoside triphosphate hydrolases"/>
    <property type="match status" value="1"/>
</dbReference>
<proteinExistence type="predicted"/>
<evidence type="ECO:0000313" key="11">
    <source>
        <dbReference type="Proteomes" id="UP000053477"/>
    </source>
</evidence>
<dbReference type="InterPro" id="IPR014001">
    <property type="entry name" value="Helicase_ATP-bd"/>
</dbReference>
<reference evidence="10 11" key="1">
    <citation type="submission" date="2015-04" db="EMBL/GenBank/DDBJ databases">
        <title>Complete genome sequence of Schizopora paradoxa KUC8140, a cosmopolitan wood degrader in East Asia.</title>
        <authorList>
            <consortium name="DOE Joint Genome Institute"/>
            <person name="Min B."/>
            <person name="Park H."/>
            <person name="Jang Y."/>
            <person name="Kim J.-J."/>
            <person name="Kim K.H."/>
            <person name="Pangilinan J."/>
            <person name="Lipzen A."/>
            <person name="Riley R."/>
            <person name="Grigoriev I.V."/>
            <person name="Spatafora J.W."/>
            <person name="Choi I.-G."/>
        </authorList>
    </citation>
    <scope>NUCLEOTIDE SEQUENCE [LARGE SCALE GENOMIC DNA]</scope>
    <source>
        <strain evidence="10 11">KUC8140</strain>
    </source>
</reference>
<comment type="catalytic activity">
    <reaction evidence="6">
        <text>ATP + H2O = ADP + phosphate + H(+)</text>
        <dbReference type="Rhea" id="RHEA:13065"/>
        <dbReference type="ChEBI" id="CHEBI:15377"/>
        <dbReference type="ChEBI" id="CHEBI:15378"/>
        <dbReference type="ChEBI" id="CHEBI:30616"/>
        <dbReference type="ChEBI" id="CHEBI:43474"/>
        <dbReference type="ChEBI" id="CHEBI:456216"/>
        <dbReference type="EC" id="3.6.4.13"/>
    </reaction>
</comment>
<feature type="compositionally biased region" description="Basic and acidic residues" evidence="7">
    <location>
        <begin position="82"/>
        <end position="126"/>
    </location>
</feature>
<dbReference type="Pfam" id="PF00271">
    <property type="entry name" value="Helicase_C"/>
    <property type="match status" value="1"/>
</dbReference>
<keyword evidence="2" id="KW-0547">Nucleotide-binding</keyword>
<dbReference type="InterPro" id="IPR027417">
    <property type="entry name" value="P-loop_NTPase"/>
</dbReference>
<dbReference type="GO" id="GO:0016787">
    <property type="term" value="F:hydrolase activity"/>
    <property type="evidence" value="ECO:0007669"/>
    <property type="project" value="UniProtKB-KW"/>
</dbReference>
<name>A0A0H2RW39_9AGAM</name>
<dbReference type="EC" id="3.6.4.13" evidence="1"/>
<feature type="compositionally biased region" description="Basic and acidic residues" evidence="7">
    <location>
        <begin position="41"/>
        <end position="59"/>
    </location>
</feature>
<dbReference type="InterPro" id="IPR001650">
    <property type="entry name" value="Helicase_C-like"/>
</dbReference>
<evidence type="ECO:0000313" key="10">
    <source>
        <dbReference type="EMBL" id="KLO16265.1"/>
    </source>
</evidence>
<dbReference type="Gene3D" id="3.40.50.300">
    <property type="entry name" value="P-loop containing nucleotide triphosphate hydrolases"/>
    <property type="match status" value="2"/>
</dbReference>
<accession>A0A0H2RW39</accession>
<evidence type="ECO:0000259" key="9">
    <source>
        <dbReference type="PROSITE" id="PS51194"/>
    </source>
</evidence>
<dbReference type="InParanoid" id="A0A0H2RW39"/>
<dbReference type="AlphaFoldDB" id="A0A0H2RW39"/>
<evidence type="ECO:0000256" key="1">
    <source>
        <dbReference type="ARBA" id="ARBA00012552"/>
    </source>
</evidence>
<organism evidence="10 11">
    <name type="scientific">Schizopora paradoxa</name>
    <dbReference type="NCBI Taxonomy" id="27342"/>
    <lineage>
        <taxon>Eukaryota</taxon>
        <taxon>Fungi</taxon>
        <taxon>Dikarya</taxon>
        <taxon>Basidiomycota</taxon>
        <taxon>Agaricomycotina</taxon>
        <taxon>Agaricomycetes</taxon>
        <taxon>Hymenochaetales</taxon>
        <taxon>Schizoporaceae</taxon>
        <taxon>Schizopora</taxon>
    </lineage>
</organism>
<keyword evidence="3 10" id="KW-0378">Hydrolase</keyword>
<gene>
    <name evidence="10" type="ORF">SCHPADRAFT_848410</name>
</gene>
<evidence type="ECO:0000256" key="3">
    <source>
        <dbReference type="ARBA" id="ARBA00022801"/>
    </source>
</evidence>
<sequence>MSKWLSDGLLGLQARAVKFQATRHLHATPVSLFLKKSGQNKRYDKKPWIQTGEQRKTGKDYSSPRPTSRTRLADDLTPTYKRNSEYEVKRGERRGERDWRPRHESVREEKKRDEGFKPNKFNDTRQRGKVNSKPSSSSAENNSVDALLDEEFDRTPQSTKTSELLTSFTSPPLLPGLAQSINDFLGQDARPTAIQALSIKELIASPADASSWRQTLLASETGSGKSFAYLLPLIQYLKQSEDSFTDKSSKTLPLNPRALVLAPTHELARQLSAFAKAIMHNTKLRVLCASRANVSNKVDSVGSAAGGATARQMKRSIEALTGGEVDEHEGGFVRDLEIGASSSASHRPVDILVTTPVKALEMARGWGWDKVKKDDRSFTPSKPEMGLENIEYVVVDEADVLYDPDFQETTLNLLSSISEARKHPLPLPSPLPYLSSSSLSASTPLTSLDYPFHLTLTSATIPASLSSFLATFHPSHKRLVSPGVHRLPSTLRAQHVSGRNGSGNRFADIEARIKDVWKEDALRTQFSQSQAKSNSGAISQGAGGIVNDYRSKVLVFCNRRTRVEQLGQYLTNKGITNVALAGGGAARGYGSNKHLDGFLKPINTGSRSSATSPSPSLNEENADTPHVLITTSLLSRGLDFSPSVRHVFLADPPRNMLDFLHRAGRSGRAGASGAVVVFEKLKGRGSLKGKSLRQRVDALKG</sequence>
<dbReference type="PANTHER" id="PTHR47960">
    <property type="entry name" value="DEAD-BOX ATP-DEPENDENT RNA HELICASE 50"/>
    <property type="match status" value="1"/>
</dbReference>
<dbReference type="GO" id="GO:0003724">
    <property type="term" value="F:RNA helicase activity"/>
    <property type="evidence" value="ECO:0007669"/>
    <property type="project" value="UniProtKB-EC"/>
</dbReference>
<feature type="region of interest" description="Disordered" evidence="7">
    <location>
        <begin position="600"/>
        <end position="623"/>
    </location>
</feature>
<dbReference type="InterPro" id="IPR011545">
    <property type="entry name" value="DEAD/DEAH_box_helicase_dom"/>
</dbReference>
<dbReference type="Pfam" id="PF00270">
    <property type="entry name" value="DEAD"/>
    <property type="match status" value="2"/>
</dbReference>
<dbReference type="EMBL" id="KQ085918">
    <property type="protein sequence ID" value="KLO16265.1"/>
    <property type="molecule type" value="Genomic_DNA"/>
</dbReference>